<reference evidence="1" key="1">
    <citation type="journal article" date="2014" name="Front. Microbiol.">
        <title>High frequency of phylogenetically diverse reductive dehalogenase-homologous genes in deep subseafloor sedimentary metagenomes.</title>
        <authorList>
            <person name="Kawai M."/>
            <person name="Futagami T."/>
            <person name="Toyoda A."/>
            <person name="Takaki Y."/>
            <person name="Nishi S."/>
            <person name="Hori S."/>
            <person name="Arai W."/>
            <person name="Tsubouchi T."/>
            <person name="Morono Y."/>
            <person name="Uchiyama I."/>
            <person name="Ito T."/>
            <person name="Fujiyama A."/>
            <person name="Inagaki F."/>
            <person name="Takami H."/>
        </authorList>
    </citation>
    <scope>NUCLEOTIDE SEQUENCE</scope>
    <source>
        <strain evidence="1">Expedition CK06-06</strain>
    </source>
</reference>
<protein>
    <submittedName>
        <fullName evidence="1">Uncharacterized protein</fullName>
    </submittedName>
</protein>
<sequence length="92" mass="9454">MVTKAIVVALGGLPVEEGAGGIFVYPATGWAYFCTRAVVGDGRANTAPSPAPVFAVKAPVGWKEADYPQGPEQALGEGLARRLESSPLLLGN</sequence>
<comment type="caution">
    <text evidence="1">The sequence shown here is derived from an EMBL/GenBank/DDBJ whole genome shotgun (WGS) entry which is preliminary data.</text>
</comment>
<name>X1QYT8_9ZZZZ</name>
<accession>X1QYT8</accession>
<dbReference type="EMBL" id="BARW01002766">
    <property type="protein sequence ID" value="GAI59966.1"/>
    <property type="molecule type" value="Genomic_DNA"/>
</dbReference>
<gene>
    <name evidence="1" type="ORF">S12H4_07481</name>
</gene>
<dbReference type="AlphaFoldDB" id="X1QYT8"/>
<evidence type="ECO:0000313" key="1">
    <source>
        <dbReference type="EMBL" id="GAI59966.1"/>
    </source>
</evidence>
<proteinExistence type="predicted"/>
<organism evidence="1">
    <name type="scientific">marine sediment metagenome</name>
    <dbReference type="NCBI Taxonomy" id="412755"/>
    <lineage>
        <taxon>unclassified sequences</taxon>
        <taxon>metagenomes</taxon>
        <taxon>ecological metagenomes</taxon>
    </lineage>
</organism>